<dbReference type="GO" id="GO:0006879">
    <property type="term" value="P:intracellular iron ion homeostasis"/>
    <property type="evidence" value="ECO:0007669"/>
    <property type="project" value="InterPro"/>
</dbReference>
<dbReference type="InterPro" id="IPR001519">
    <property type="entry name" value="Ferritin"/>
</dbReference>
<evidence type="ECO:0000256" key="3">
    <source>
        <dbReference type="ARBA" id="ARBA00045578"/>
    </source>
</evidence>
<evidence type="ECO:0000313" key="7">
    <source>
        <dbReference type="EMBL" id="KAK1345239.1"/>
    </source>
</evidence>
<accession>A0AA40LVK0</accession>
<dbReference type="AlphaFoldDB" id="A0AA40LVK0"/>
<evidence type="ECO:0000256" key="5">
    <source>
        <dbReference type="PIRSR" id="PIRSR601519-1"/>
    </source>
</evidence>
<dbReference type="GO" id="GO:0006826">
    <property type="term" value="P:iron ion transport"/>
    <property type="evidence" value="ECO:0007669"/>
    <property type="project" value="InterPro"/>
</dbReference>
<dbReference type="SUPFAM" id="SSF47240">
    <property type="entry name" value="Ferritin-like"/>
    <property type="match status" value="1"/>
</dbReference>
<dbReference type="InterPro" id="IPR009078">
    <property type="entry name" value="Ferritin-like_SF"/>
</dbReference>
<name>A0AA40LVK0_CNENI</name>
<evidence type="ECO:0000256" key="1">
    <source>
        <dbReference type="ARBA" id="ARBA00040044"/>
    </source>
</evidence>
<feature type="region of interest" description="Disordered" evidence="6">
    <location>
        <begin position="1"/>
        <end position="20"/>
    </location>
</feature>
<dbReference type="Proteomes" id="UP001177744">
    <property type="component" value="Unassembled WGS sequence"/>
</dbReference>
<feature type="region of interest" description="Disordered" evidence="6">
    <location>
        <begin position="291"/>
        <end position="334"/>
    </location>
</feature>
<organism evidence="7 8">
    <name type="scientific">Cnephaeus nilssonii</name>
    <name type="common">Northern bat</name>
    <name type="synonym">Eptesicus nilssonii</name>
    <dbReference type="NCBI Taxonomy" id="3371016"/>
    <lineage>
        <taxon>Eukaryota</taxon>
        <taxon>Metazoa</taxon>
        <taxon>Chordata</taxon>
        <taxon>Craniata</taxon>
        <taxon>Vertebrata</taxon>
        <taxon>Euteleostomi</taxon>
        <taxon>Mammalia</taxon>
        <taxon>Eutheria</taxon>
        <taxon>Laurasiatheria</taxon>
        <taxon>Chiroptera</taxon>
        <taxon>Yangochiroptera</taxon>
        <taxon>Vespertilionidae</taxon>
        <taxon>Cnephaeus</taxon>
    </lineage>
</organism>
<keyword evidence="5" id="KW-0408">Iron</keyword>
<evidence type="ECO:0000256" key="2">
    <source>
        <dbReference type="ARBA" id="ARBA00044942"/>
    </source>
</evidence>
<dbReference type="PANTHER" id="PTHR11431">
    <property type="entry name" value="FERRITIN"/>
    <property type="match status" value="1"/>
</dbReference>
<feature type="region of interest" description="Disordered" evidence="6">
    <location>
        <begin position="378"/>
        <end position="413"/>
    </location>
</feature>
<evidence type="ECO:0000256" key="4">
    <source>
        <dbReference type="ARBA" id="ARBA00047045"/>
    </source>
</evidence>
<comment type="caution">
    <text evidence="7">The sequence shown here is derived from an EMBL/GenBank/DDBJ whole genome shotgun (WGS) entry which is preliminary data.</text>
</comment>
<gene>
    <name evidence="7" type="ORF">QTO34_013949</name>
</gene>
<feature type="region of interest" description="Disordered" evidence="6">
    <location>
        <begin position="425"/>
        <end position="461"/>
    </location>
</feature>
<dbReference type="EMBL" id="JAULJE010000003">
    <property type="protein sequence ID" value="KAK1345239.1"/>
    <property type="molecule type" value="Genomic_DNA"/>
</dbReference>
<feature type="compositionally biased region" description="Basic and acidic residues" evidence="6">
    <location>
        <begin position="378"/>
        <end position="399"/>
    </location>
</feature>
<dbReference type="Gene3D" id="1.20.1260.10">
    <property type="match status" value="1"/>
</dbReference>
<keyword evidence="5" id="KW-0479">Metal-binding</keyword>
<dbReference type="PANTHER" id="PTHR11431:SF47">
    <property type="entry name" value="FERRITIN LIGHT CHAIN"/>
    <property type="match status" value="1"/>
</dbReference>
<feature type="compositionally biased region" description="Basic and acidic residues" evidence="6">
    <location>
        <begin position="296"/>
        <end position="310"/>
    </location>
</feature>
<comment type="subunit">
    <text evidence="4">Oligomer of 24 subunits. There are two types of subunits: L (light) chain and H (heavy) chain. The major chain can be light or heavy, depending on the species and tissue type. The functional molecule forms a roughly spherical shell with a diameter of 12 nm and contains a central cavity into which the insoluble mineral iron core is deposited. Interacts with NCOA4.</text>
</comment>
<feature type="binding site" evidence="5">
    <location>
        <position position="722"/>
    </location>
    <ligand>
        <name>Fe cation</name>
        <dbReference type="ChEBI" id="CHEBI:24875"/>
        <label>1</label>
    </ligand>
</feature>
<proteinExistence type="predicted"/>
<evidence type="ECO:0000256" key="6">
    <source>
        <dbReference type="SAM" id="MobiDB-lite"/>
    </source>
</evidence>
<protein>
    <recommendedName>
        <fullName evidence="1">Ferritin light chain</fullName>
    </recommendedName>
</protein>
<dbReference type="InterPro" id="IPR012347">
    <property type="entry name" value="Ferritin-like"/>
</dbReference>
<dbReference type="GO" id="GO:0008199">
    <property type="term" value="F:ferric iron binding"/>
    <property type="evidence" value="ECO:0007669"/>
    <property type="project" value="InterPro"/>
</dbReference>
<sequence length="729" mass="77284">MPLAPPAVQLGACPQPSGQKPWGHNAGDPLCMNCRRNTFSEASLAKLPCTRRSYGRRWAPMARALAYGYHQFSSSTQDPGLHSGQSLPSSLSSLQTLESAVLSSLRHSAPVDPFAPSTTLPLIAGVLPPLATPYLEQLGGCHLWPSNLHTLIGCGHSRGTEAQGAGLRVAGVADWASRTLSSRRHWCHELSVCAMAAPEAFGRPGAPADSQPAGAPVFRQQQFSSGHPPIGAPPASAIVHPKRNSDREALQSVGGQRKTAAGGKLVLAAMQSATTSSATGAFHRLHWSSRSAGHWGRREERGGRGGHTHDSNWPPRVPPPACRRPNRGRSGDTRGLVNEIRALGGQGSLSPACTISQSGSPCNQLDILRAAVEQWRERGCRQTGDRGPQREGSGEEDVSRPTPVPTAASQPTVPFKVHEFVHWAPSPRPAKADDSGGGSQIAPLFAPQMGPGVTGSGGQGRCPSFRTKPQWAGLRQRWQRPPVVVAAGGAGAGLRVAGVADWASRMLSSRRQWRRELSVCTMAAGGFRKAWGTGGQPARSPTIKGQSGGPGQLSAPAQGLSKASAAPEAFGRPGAPEDSQPAGAPASYAVTIFRTPLRPANTPLLLLYLNSLLPNNHELPNSSELFHRGGVCGQPPGRPASAGRPTYLSLDFYFNLHDEDVALQGMGHFFRELAEKKCEGAEHLLKVQDQCCGRILFPDVLKPSQDDWGKTQDAMEAALALERNLNQAL</sequence>
<comment type="subcellular location">
    <subcellularLocation>
        <location evidence="2">Autolysosome</location>
    </subcellularLocation>
</comment>
<feature type="region of interest" description="Disordered" evidence="6">
    <location>
        <begin position="530"/>
        <end position="583"/>
    </location>
</feature>
<reference evidence="7" key="1">
    <citation type="submission" date="2023-06" db="EMBL/GenBank/DDBJ databases">
        <title>Reference genome for the Northern bat (Eptesicus nilssonii), a most northern bat species.</title>
        <authorList>
            <person name="Laine V.N."/>
            <person name="Pulliainen A.T."/>
            <person name="Lilley T.M."/>
        </authorList>
    </citation>
    <scope>NUCLEOTIDE SEQUENCE</scope>
    <source>
        <strain evidence="7">BLF_Eptnil</strain>
        <tissue evidence="7">Kidney</tissue>
    </source>
</reference>
<keyword evidence="8" id="KW-1185">Reference proteome</keyword>
<comment type="function">
    <text evidence="3">Stores iron in a soluble, non-toxic, readily available form. Important for iron homeostasis. Iron is taken up in the ferrous form and deposited as ferric hydroxides after oxidation. Also plays a role in delivery of iron to cells. Mediates iron uptake in capsule cells of the developing kidney. Delivery to lysosomes by the cargo receptor NCOA4 for autophagic degradation and release or iron.</text>
</comment>
<dbReference type="GO" id="GO:0044754">
    <property type="term" value="C:autolysosome"/>
    <property type="evidence" value="ECO:0007669"/>
    <property type="project" value="UniProtKB-SubCell"/>
</dbReference>
<dbReference type="GO" id="GO:0008198">
    <property type="term" value="F:ferrous iron binding"/>
    <property type="evidence" value="ECO:0007669"/>
    <property type="project" value="TreeGrafter"/>
</dbReference>
<evidence type="ECO:0000313" key="8">
    <source>
        <dbReference type="Proteomes" id="UP001177744"/>
    </source>
</evidence>